<dbReference type="InterPro" id="IPR055906">
    <property type="entry name" value="DUF7483"/>
</dbReference>
<protein>
    <recommendedName>
        <fullName evidence="1">DUF7483 domain-containing protein</fullName>
    </recommendedName>
</protein>
<sequence>MPLQATSGAASYDAFGGGVPVVPAYIEEVFSTYLYTGNNSTQTITNGIDLLGKGGMVWTKSRTEGTWPHIIAGTNFSSVSNSLSTNNTSGIVANSDVTAWNSNGYTMDVNSGYMNYSGNFVSWTFRKQPKFFDIQTYTGTGVAGKIVTHNLGSVPGCIMVKKTSGAEEWCVYHVGAGSVWTLVLNSTAAKDLNNNFNYTNGLTSTEFQVGSNTPTNENGATYVAYLFAHNAGGFGLTGTDNVISCGSFTTNGSGNASITLGYEPQWVLVKSATQTSQWTLLDTMRGWTTDGSVALLFANLANAESNNTRGGPTATGFNWANGNPSETNIYIAIRRGPMKVPTSGTSVFVPAAQTDTTPVTTNFPVDFFLENVRAGSVYNTFAASRLTGNTPNLRTSSTNAEETGNMGADTFTSNTKLTLGIFGVSAAIYAFQRAPSFFDEVCYTGTGSTLSVSHNLTVTPQLAIIKRRNASSSIGWVVVQNPGAGTDLILNSTASTSNGYSFLASWSASSFTVGANANVGGSGDTYVAYLFATCAGVSKVGSYTGNGTTQTIDCGFTGGARFVLIKRTDASGDWYTYDTARGMTVLTDPYLLLNTTAAETATLGSVTTVSTGFALNSTILAAINISGGTYIFLAIA</sequence>
<dbReference type="EMBL" id="LR796323">
    <property type="protein sequence ID" value="CAB4136726.1"/>
    <property type="molecule type" value="Genomic_DNA"/>
</dbReference>
<evidence type="ECO:0000313" key="2">
    <source>
        <dbReference type="EMBL" id="CAB4136726.1"/>
    </source>
</evidence>
<feature type="domain" description="DUF7483" evidence="1">
    <location>
        <begin position="29"/>
        <end position="323"/>
    </location>
</feature>
<accession>A0A6J5LUL2</accession>
<gene>
    <name evidence="2" type="ORF">UFOVP307_18</name>
</gene>
<reference evidence="2" key="1">
    <citation type="submission" date="2020-04" db="EMBL/GenBank/DDBJ databases">
        <authorList>
            <person name="Chiriac C."/>
            <person name="Salcher M."/>
            <person name="Ghai R."/>
            <person name="Kavagutti S V."/>
        </authorList>
    </citation>
    <scope>NUCLEOTIDE SEQUENCE</scope>
</reference>
<name>A0A6J5LUL2_9CAUD</name>
<evidence type="ECO:0000259" key="1">
    <source>
        <dbReference type="Pfam" id="PF24299"/>
    </source>
</evidence>
<dbReference type="Pfam" id="PF24299">
    <property type="entry name" value="DUF7483"/>
    <property type="match status" value="2"/>
</dbReference>
<organism evidence="2">
    <name type="scientific">uncultured Caudovirales phage</name>
    <dbReference type="NCBI Taxonomy" id="2100421"/>
    <lineage>
        <taxon>Viruses</taxon>
        <taxon>Duplodnaviria</taxon>
        <taxon>Heunggongvirae</taxon>
        <taxon>Uroviricota</taxon>
        <taxon>Caudoviricetes</taxon>
        <taxon>Peduoviridae</taxon>
        <taxon>Maltschvirus</taxon>
        <taxon>Maltschvirus maltsch</taxon>
    </lineage>
</organism>
<feature type="domain" description="DUF7483" evidence="1">
    <location>
        <begin position="436"/>
        <end position="636"/>
    </location>
</feature>
<proteinExistence type="predicted"/>